<proteinExistence type="predicted"/>
<reference evidence="1 2" key="1">
    <citation type="submission" date="2019-01" db="EMBL/GenBank/DDBJ databases">
        <title>Draft genome sequences of three monokaryotic isolates of the white-rot basidiomycete fungus Dichomitus squalens.</title>
        <authorList>
            <consortium name="DOE Joint Genome Institute"/>
            <person name="Lopez S.C."/>
            <person name="Andreopoulos B."/>
            <person name="Pangilinan J."/>
            <person name="Lipzen A."/>
            <person name="Riley R."/>
            <person name="Ahrendt S."/>
            <person name="Ng V."/>
            <person name="Barry K."/>
            <person name="Daum C."/>
            <person name="Grigoriev I.V."/>
            <person name="Hilden K.S."/>
            <person name="Makela M.R."/>
            <person name="de Vries R.P."/>
        </authorList>
    </citation>
    <scope>NUCLEOTIDE SEQUENCE [LARGE SCALE GENOMIC DNA]</scope>
    <source>
        <strain evidence="1 2">CBS 464.89</strain>
    </source>
</reference>
<accession>A0A4Q9QDG7</accession>
<evidence type="ECO:0000313" key="1">
    <source>
        <dbReference type="EMBL" id="TBU65852.1"/>
    </source>
</evidence>
<evidence type="ECO:0000313" key="2">
    <source>
        <dbReference type="Proteomes" id="UP000292082"/>
    </source>
</evidence>
<protein>
    <submittedName>
        <fullName evidence="1">Uncharacterized protein</fullName>
    </submittedName>
</protein>
<dbReference type="AlphaFoldDB" id="A0A4Q9QDG7"/>
<name>A0A4Q9QDG7_9APHY</name>
<dbReference type="EMBL" id="ML145084">
    <property type="protein sequence ID" value="TBU65852.1"/>
    <property type="molecule type" value="Genomic_DNA"/>
</dbReference>
<gene>
    <name evidence="1" type="ORF">BD310DRAFT_912212</name>
</gene>
<keyword evidence="2" id="KW-1185">Reference proteome</keyword>
<dbReference type="Proteomes" id="UP000292082">
    <property type="component" value="Unassembled WGS sequence"/>
</dbReference>
<sequence length="82" mass="8716">MQAISAHHKNWMTPSMAESTGFIACSPFKLQVGNADASPASGLSGELCHACNRDVACLGRSGRVDAGEKKIRAFTDLCKAQY</sequence>
<organism evidence="1 2">
    <name type="scientific">Dichomitus squalens</name>
    <dbReference type="NCBI Taxonomy" id="114155"/>
    <lineage>
        <taxon>Eukaryota</taxon>
        <taxon>Fungi</taxon>
        <taxon>Dikarya</taxon>
        <taxon>Basidiomycota</taxon>
        <taxon>Agaricomycotina</taxon>
        <taxon>Agaricomycetes</taxon>
        <taxon>Polyporales</taxon>
        <taxon>Polyporaceae</taxon>
        <taxon>Dichomitus</taxon>
    </lineage>
</organism>
<feature type="non-terminal residue" evidence="1">
    <location>
        <position position="82"/>
    </location>
</feature>